<accession>A0A2G8SGN9</accession>
<dbReference type="GO" id="GO:0030527">
    <property type="term" value="F:structural constituent of chromatin"/>
    <property type="evidence" value="ECO:0007669"/>
    <property type="project" value="InterPro"/>
</dbReference>
<keyword evidence="2" id="KW-0158">Chromosome</keyword>
<feature type="compositionally biased region" description="Basic and acidic residues" evidence="4">
    <location>
        <begin position="86"/>
        <end position="102"/>
    </location>
</feature>
<dbReference type="PRINTS" id="PR00622">
    <property type="entry name" value="HISTONEH3"/>
</dbReference>
<feature type="region of interest" description="Disordered" evidence="4">
    <location>
        <begin position="1"/>
        <end position="51"/>
    </location>
</feature>
<feature type="region of interest" description="Disordered" evidence="4">
    <location>
        <begin position="67"/>
        <end position="158"/>
    </location>
</feature>
<dbReference type="AlphaFoldDB" id="A0A2G8SGN9"/>
<dbReference type="OrthoDB" id="3268904at2759"/>
<evidence type="ECO:0000313" key="6">
    <source>
        <dbReference type="Proteomes" id="UP000230002"/>
    </source>
</evidence>
<keyword evidence="3" id="KW-0238">DNA-binding</keyword>
<dbReference type="Proteomes" id="UP000230002">
    <property type="component" value="Unassembled WGS sequence"/>
</dbReference>
<name>A0A2G8SGN9_9APHY</name>
<keyword evidence="6" id="KW-1185">Reference proteome</keyword>
<dbReference type="GO" id="GO:0000786">
    <property type="term" value="C:nucleosome"/>
    <property type="evidence" value="ECO:0007669"/>
    <property type="project" value="UniProtKB-KW"/>
</dbReference>
<evidence type="ECO:0000256" key="3">
    <source>
        <dbReference type="ARBA" id="ARBA00023269"/>
    </source>
</evidence>
<evidence type="ECO:0000256" key="2">
    <source>
        <dbReference type="ARBA" id="ARBA00022454"/>
    </source>
</evidence>
<proteinExistence type="predicted"/>
<feature type="compositionally biased region" description="Polar residues" evidence="4">
    <location>
        <begin position="1"/>
        <end position="13"/>
    </location>
</feature>
<evidence type="ECO:0000256" key="4">
    <source>
        <dbReference type="SAM" id="MobiDB-lite"/>
    </source>
</evidence>
<evidence type="ECO:0000313" key="5">
    <source>
        <dbReference type="EMBL" id="PIL32939.1"/>
    </source>
</evidence>
<sequence length="608" mass="68013">MARTKQTARNSTGGKAPRKRLVADIEITSGEEDGPGPVKNQPGRAAKAKRAKVSYYEGDLELDAFFAEEQYHAEEDQTQTGSGGDPSKKPEKISKGKERAEKNTGASDAYNDPEEEPEEMDADAGDESKKGGAKKSQAKEPREKEPTGPVNYDETSDLNGGNLIACDEDGCRRVMCMSHAPAIEELAVEIIVTLHFRCPSCHTLKSRTASKAEQAVEKDKAIPRIAKQPPRAPKKAKPRAPKGQHVHVQKGKDEPKDKPAQPYYGLYYAGTETPYLPNWIRLDMTSTRPQHSRVDTSPIIIINFRLNSLRERSSPAKLVHGLITPWFDGPARRYLRYIDIPFNLPNLTDAELAEMRTTPVQTLLNNARIFMFLYTHSHDQFGDLYYGDNFSSVSVEEWCNNMLPPKLIQIASAGNNQLYVGLLACGALIMQERARTELKAMLTKHRVSHAFGFSTKALQPSLTSLFFYNFIHQVLIEGMPLTHGTMATRLKQAVFIARHTPVFHFYRDEKKGPFQVSVMEYRWTHNTMRPNGEDIGIQCPQCGTLSSREGRKKVNKEGQEEVVVRCKISKCGWEQKFPIVGKVTELKTGENGAWTVRDFDKTADAASA</sequence>
<feature type="compositionally biased region" description="Basic and acidic residues" evidence="4">
    <location>
        <begin position="250"/>
        <end position="259"/>
    </location>
</feature>
<feature type="compositionally biased region" description="Basic and acidic residues" evidence="4">
    <location>
        <begin position="137"/>
        <end position="146"/>
    </location>
</feature>
<dbReference type="InterPro" id="IPR000164">
    <property type="entry name" value="Histone_H3/CENP-A"/>
</dbReference>
<comment type="subcellular location">
    <subcellularLocation>
        <location evidence="1">Chromosome</location>
    </subcellularLocation>
</comment>
<gene>
    <name evidence="5" type="ORF">GSI_05057</name>
</gene>
<comment type="caution">
    <text evidence="5">The sequence shown here is derived from an EMBL/GenBank/DDBJ whole genome shotgun (WGS) entry which is preliminary data.</text>
</comment>
<feature type="compositionally biased region" description="Basic residues" evidence="4">
    <location>
        <begin position="232"/>
        <end position="249"/>
    </location>
</feature>
<protein>
    <submittedName>
        <fullName evidence="5">Uncharacterized protein</fullName>
    </submittedName>
</protein>
<organism evidence="5 6">
    <name type="scientific">Ganoderma sinense ZZ0214-1</name>
    <dbReference type="NCBI Taxonomy" id="1077348"/>
    <lineage>
        <taxon>Eukaryota</taxon>
        <taxon>Fungi</taxon>
        <taxon>Dikarya</taxon>
        <taxon>Basidiomycota</taxon>
        <taxon>Agaricomycotina</taxon>
        <taxon>Agaricomycetes</taxon>
        <taxon>Polyporales</taxon>
        <taxon>Polyporaceae</taxon>
        <taxon>Ganoderma</taxon>
    </lineage>
</organism>
<evidence type="ECO:0000256" key="1">
    <source>
        <dbReference type="ARBA" id="ARBA00004286"/>
    </source>
</evidence>
<feature type="region of interest" description="Disordered" evidence="4">
    <location>
        <begin position="210"/>
        <end position="259"/>
    </location>
</feature>
<reference evidence="5 6" key="1">
    <citation type="journal article" date="2015" name="Sci. Rep.">
        <title>Chromosome-level genome map provides insights into diverse defense mechanisms in the medicinal fungus Ganoderma sinense.</title>
        <authorList>
            <person name="Zhu Y."/>
            <person name="Xu J."/>
            <person name="Sun C."/>
            <person name="Zhou S."/>
            <person name="Xu H."/>
            <person name="Nelson D.R."/>
            <person name="Qian J."/>
            <person name="Song J."/>
            <person name="Luo H."/>
            <person name="Xiang L."/>
            <person name="Li Y."/>
            <person name="Xu Z."/>
            <person name="Ji A."/>
            <person name="Wang L."/>
            <person name="Lu S."/>
            <person name="Hayward A."/>
            <person name="Sun W."/>
            <person name="Li X."/>
            <person name="Schwartz D.C."/>
            <person name="Wang Y."/>
            <person name="Chen S."/>
        </authorList>
    </citation>
    <scope>NUCLEOTIDE SEQUENCE [LARGE SCALE GENOMIC DNA]</scope>
    <source>
        <strain evidence="5 6">ZZ0214-1</strain>
    </source>
</reference>
<feature type="compositionally biased region" description="Acidic residues" evidence="4">
    <location>
        <begin position="111"/>
        <end position="125"/>
    </location>
</feature>
<dbReference type="EMBL" id="AYKW01000009">
    <property type="protein sequence ID" value="PIL32939.1"/>
    <property type="molecule type" value="Genomic_DNA"/>
</dbReference>
<dbReference type="STRING" id="1077348.A0A2G8SGN9"/>
<keyword evidence="3" id="KW-0544">Nucleosome core</keyword>
<dbReference type="GO" id="GO:0003677">
    <property type="term" value="F:DNA binding"/>
    <property type="evidence" value="ECO:0007669"/>
    <property type="project" value="InterPro"/>
</dbReference>